<dbReference type="GO" id="GO:0005829">
    <property type="term" value="C:cytosol"/>
    <property type="evidence" value="ECO:0007669"/>
    <property type="project" value="TreeGrafter"/>
</dbReference>
<dbReference type="PROSITE" id="PS01228">
    <property type="entry name" value="COF_1"/>
    <property type="match status" value="1"/>
</dbReference>
<sequence>MYKLAAFDIDGTLVNDDKEVTESTLRGLAHLQDQGVHVAISTGRPLKGVHKVLDQIDQDLVDYASCFNGSVIYQLKEKRIIFETYLQVDQVHEITQFALAHEVDVHGHSASQVLVHRDPIDRYVGVESGILDMPITQTDFLADDVHFPKLMITGEAERILEIEEEIPSDWYQRYNIVKSEPYYLEFNPKASSKGLALEHLCELLDVDQAQSMAFGDQENDLSMIEWAGCGIAMGNAIQSLKDIADYVTHDNNTDGIEHAAKTLVK</sequence>
<dbReference type="InterPro" id="IPR006379">
    <property type="entry name" value="HAD-SF_hydro_IIB"/>
</dbReference>
<dbReference type="RefSeq" id="WP_070430635.1">
    <property type="nucleotide sequence ID" value="NZ_VYWO01000010.1"/>
</dbReference>
<reference evidence="1 2" key="1">
    <citation type="submission" date="2019-09" db="EMBL/GenBank/DDBJ databases">
        <title>Draft genome sequence assemblies of isolates from the urinary tract.</title>
        <authorList>
            <person name="Mores C.R."/>
            <person name="Putonti C."/>
            <person name="Wolfe A.J."/>
        </authorList>
    </citation>
    <scope>NUCLEOTIDE SEQUENCE [LARGE SCALE GENOMIC DNA]</scope>
    <source>
        <strain evidence="1 2">UMB623</strain>
    </source>
</reference>
<dbReference type="InterPro" id="IPR000150">
    <property type="entry name" value="Cof"/>
</dbReference>
<dbReference type="SFLD" id="SFLDG01140">
    <property type="entry name" value="C2.B:_Phosphomannomutase_and_P"/>
    <property type="match status" value="1"/>
</dbReference>
<keyword evidence="1" id="KW-0378">Hydrolase</keyword>
<dbReference type="Gene3D" id="3.30.1240.10">
    <property type="match status" value="1"/>
</dbReference>
<proteinExistence type="predicted"/>
<dbReference type="Proteomes" id="UP000327148">
    <property type="component" value="Unassembled WGS sequence"/>
</dbReference>
<protein>
    <submittedName>
        <fullName evidence="1">Cof-type HAD-IIB family hydrolase</fullName>
    </submittedName>
</protein>
<dbReference type="EMBL" id="VYWO01000010">
    <property type="protein sequence ID" value="KAA9299215.1"/>
    <property type="molecule type" value="Genomic_DNA"/>
</dbReference>
<dbReference type="STRING" id="119206.AWM72_04585"/>
<dbReference type="PANTHER" id="PTHR10000">
    <property type="entry name" value="PHOSPHOSERINE PHOSPHATASE"/>
    <property type="match status" value="1"/>
</dbReference>
<evidence type="ECO:0000313" key="2">
    <source>
        <dbReference type="Proteomes" id="UP000327148"/>
    </source>
</evidence>
<dbReference type="AlphaFoldDB" id="A0A5N1GE61"/>
<dbReference type="GO" id="GO:0016791">
    <property type="term" value="F:phosphatase activity"/>
    <property type="evidence" value="ECO:0007669"/>
    <property type="project" value="TreeGrafter"/>
</dbReference>
<dbReference type="SFLD" id="SFLDG01144">
    <property type="entry name" value="C2.B.4:_PGP_Like"/>
    <property type="match status" value="1"/>
</dbReference>
<dbReference type="InterPro" id="IPR036412">
    <property type="entry name" value="HAD-like_sf"/>
</dbReference>
<dbReference type="PANTHER" id="PTHR10000:SF8">
    <property type="entry name" value="HAD SUPERFAMILY HYDROLASE-LIKE, TYPE 3"/>
    <property type="match status" value="1"/>
</dbReference>
<evidence type="ECO:0000313" key="1">
    <source>
        <dbReference type="EMBL" id="KAA9299215.1"/>
    </source>
</evidence>
<dbReference type="GO" id="GO:0000287">
    <property type="term" value="F:magnesium ion binding"/>
    <property type="evidence" value="ECO:0007669"/>
    <property type="project" value="TreeGrafter"/>
</dbReference>
<gene>
    <name evidence="1" type="ORF">F6I03_09580</name>
</gene>
<dbReference type="OrthoDB" id="9790031at2"/>
<dbReference type="InterPro" id="IPR023214">
    <property type="entry name" value="HAD_sf"/>
</dbReference>
<name>A0A5N1GE61_9LACT</name>
<dbReference type="Pfam" id="PF08282">
    <property type="entry name" value="Hydrolase_3"/>
    <property type="match status" value="1"/>
</dbReference>
<dbReference type="CDD" id="cd07516">
    <property type="entry name" value="HAD_Pase"/>
    <property type="match status" value="1"/>
</dbReference>
<accession>A0A5N1GE61</accession>
<dbReference type="NCBIfam" id="TIGR00099">
    <property type="entry name" value="Cof-subfamily"/>
    <property type="match status" value="1"/>
</dbReference>
<dbReference type="SUPFAM" id="SSF56784">
    <property type="entry name" value="HAD-like"/>
    <property type="match status" value="1"/>
</dbReference>
<dbReference type="NCBIfam" id="TIGR01484">
    <property type="entry name" value="HAD-SF-IIB"/>
    <property type="match status" value="1"/>
</dbReference>
<comment type="caution">
    <text evidence="1">The sequence shown here is derived from an EMBL/GenBank/DDBJ whole genome shotgun (WGS) entry which is preliminary data.</text>
</comment>
<dbReference type="PROSITE" id="PS01229">
    <property type="entry name" value="COF_2"/>
    <property type="match status" value="1"/>
</dbReference>
<dbReference type="SFLD" id="SFLDS00003">
    <property type="entry name" value="Haloacid_Dehalogenase"/>
    <property type="match status" value="1"/>
</dbReference>
<dbReference type="Gene3D" id="3.40.50.1000">
    <property type="entry name" value="HAD superfamily/HAD-like"/>
    <property type="match status" value="1"/>
</dbReference>
<organism evidence="1 2">
    <name type="scientific">Aerococcus sanguinicola</name>
    <dbReference type="NCBI Taxonomy" id="119206"/>
    <lineage>
        <taxon>Bacteria</taxon>
        <taxon>Bacillati</taxon>
        <taxon>Bacillota</taxon>
        <taxon>Bacilli</taxon>
        <taxon>Lactobacillales</taxon>
        <taxon>Aerococcaceae</taxon>
        <taxon>Aerococcus</taxon>
    </lineage>
</organism>